<keyword evidence="4" id="KW-0597">Phosphoprotein</keyword>
<dbReference type="SMART" id="SM00388">
    <property type="entry name" value="HisKA"/>
    <property type="match status" value="1"/>
</dbReference>
<dbReference type="InterPro" id="IPR004358">
    <property type="entry name" value="Sig_transdc_His_kin-like_C"/>
</dbReference>
<dbReference type="SUPFAM" id="SSF55874">
    <property type="entry name" value="ATPase domain of HSP90 chaperone/DNA topoisomerase II/histidine kinase"/>
    <property type="match status" value="1"/>
</dbReference>
<dbReference type="InterPro" id="IPR003661">
    <property type="entry name" value="HisK_dim/P_dom"/>
</dbReference>
<dbReference type="SUPFAM" id="SSF47384">
    <property type="entry name" value="Homodimeric domain of signal transducing histidine kinase"/>
    <property type="match status" value="1"/>
</dbReference>
<dbReference type="Pfam" id="PF00512">
    <property type="entry name" value="HisKA"/>
    <property type="match status" value="1"/>
</dbReference>
<dbReference type="InterPro" id="IPR036890">
    <property type="entry name" value="HATPase_C_sf"/>
</dbReference>
<dbReference type="Pfam" id="PF02518">
    <property type="entry name" value="HATPase_c"/>
    <property type="match status" value="1"/>
</dbReference>
<gene>
    <name evidence="14" type="ORF">SAMN06295981_0098</name>
</gene>
<reference evidence="15" key="1">
    <citation type="submission" date="2017-04" db="EMBL/GenBank/DDBJ databases">
        <authorList>
            <person name="Varghese N."/>
            <person name="Submissions S."/>
        </authorList>
    </citation>
    <scope>NUCLEOTIDE SEQUENCE [LARGE SCALE GENOMIC DNA]</scope>
    <source>
        <strain evidence="15">VDS</strain>
    </source>
</reference>
<dbReference type="SUPFAM" id="SSF158472">
    <property type="entry name" value="HAMP domain-like"/>
    <property type="match status" value="1"/>
</dbReference>
<accession>A0A1X7HXF7</accession>
<evidence type="ECO:0000313" key="14">
    <source>
        <dbReference type="EMBL" id="SMG06015.1"/>
    </source>
</evidence>
<evidence type="ECO:0000256" key="1">
    <source>
        <dbReference type="ARBA" id="ARBA00000085"/>
    </source>
</evidence>
<evidence type="ECO:0000256" key="6">
    <source>
        <dbReference type="ARBA" id="ARBA00022692"/>
    </source>
</evidence>
<evidence type="ECO:0000256" key="11">
    <source>
        <dbReference type="SAM" id="Phobius"/>
    </source>
</evidence>
<evidence type="ECO:0000256" key="2">
    <source>
        <dbReference type="ARBA" id="ARBA00004236"/>
    </source>
</evidence>
<keyword evidence="10 11" id="KW-0472">Membrane</keyword>
<comment type="subcellular location">
    <subcellularLocation>
        <location evidence="2">Cell membrane</location>
    </subcellularLocation>
</comment>
<dbReference type="EMBL" id="FXAR01000001">
    <property type="protein sequence ID" value="SMG06015.1"/>
    <property type="molecule type" value="Genomic_DNA"/>
</dbReference>
<organism evidence="14 15">
    <name type="scientific">Corynebacterium pollutisoli</name>
    <dbReference type="NCBI Taxonomy" id="1610489"/>
    <lineage>
        <taxon>Bacteria</taxon>
        <taxon>Bacillati</taxon>
        <taxon>Actinomycetota</taxon>
        <taxon>Actinomycetes</taxon>
        <taxon>Mycobacteriales</taxon>
        <taxon>Corynebacteriaceae</taxon>
        <taxon>Corynebacterium</taxon>
    </lineage>
</organism>
<dbReference type="InterPro" id="IPR003594">
    <property type="entry name" value="HATPase_dom"/>
</dbReference>
<keyword evidence="15" id="KW-1185">Reference proteome</keyword>
<feature type="transmembrane region" description="Helical" evidence="11">
    <location>
        <begin position="180"/>
        <end position="199"/>
    </location>
</feature>
<keyword evidence="5" id="KW-0808">Transferase</keyword>
<dbReference type="STRING" id="1610489.SAMN06295981_0098"/>
<dbReference type="Gene3D" id="1.10.287.130">
    <property type="match status" value="1"/>
</dbReference>
<evidence type="ECO:0000256" key="3">
    <source>
        <dbReference type="ARBA" id="ARBA00012438"/>
    </source>
</evidence>
<evidence type="ECO:0000256" key="4">
    <source>
        <dbReference type="ARBA" id="ARBA00022553"/>
    </source>
</evidence>
<evidence type="ECO:0000256" key="8">
    <source>
        <dbReference type="ARBA" id="ARBA00022989"/>
    </source>
</evidence>
<dbReference type="PANTHER" id="PTHR45436">
    <property type="entry name" value="SENSOR HISTIDINE KINASE YKOH"/>
    <property type="match status" value="1"/>
</dbReference>
<dbReference type="InterPro" id="IPR036097">
    <property type="entry name" value="HisK_dim/P_sf"/>
</dbReference>
<dbReference type="CDD" id="cd06225">
    <property type="entry name" value="HAMP"/>
    <property type="match status" value="1"/>
</dbReference>
<dbReference type="GO" id="GO:0005886">
    <property type="term" value="C:plasma membrane"/>
    <property type="evidence" value="ECO:0007669"/>
    <property type="project" value="UniProtKB-SubCell"/>
</dbReference>
<feature type="transmembrane region" description="Helical" evidence="11">
    <location>
        <begin position="12"/>
        <end position="34"/>
    </location>
</feature>
<evidence type="ECO:0000256" key="5">
    <source>
        <dbReference type="ARBA" id="ARBA00022679"/>
    </source>
</evidence>
<dbReference type="FunFam" id="1.10.287.130:FF:000001">
    <property type="entry name" value="Two-component sensor histidine kinase"/>
    <property type="match status" value="1"/>
</dbReference>
<evidence type="ECO:0000256" key="10">
    <source>
        <dbReference type="ARBA" id="ARBA00023136"/>
    </source>
</evidence>
<dbReference type="EC" id="2.7.13.3" evidence="3"/>
<dbReference type="GO" id="GO:0000155">
    <property type="term" value="F:phosphorelay sensor kinase activity"/>
    <property type="evidence" value="ECO:0007669"/>
    <property type="project" value="InterPro"/>
</dbReference>
<evidence type="ECO:0000259" key="13">
    <source>
        <dbReference type="PROSITE" id="PS50885"/>
    </source>
</evidence>
<dbReference type="CDD" id="cd00075">
    <property type="entry name" value="HATPase"/>
    <property type="match status" value="1"/>
</dbReference>
<keyword evidence="7 14" id="KW-0418">Kinase</keyword>
<evidence type="ECO:0000256" key="7">
    <source>
        <dbReference type="ARBA" id="ARBA00022777"/>
    </source>
</evidence>
<keyword evidence="6 11" id="KW-0812">Transmembrane</keyword>
<dbReference type="PRINTS" id="PR00344">
    <property type="entry name" value="BCTRLSENSOR"/>
</dbReference>
<dbReference type="SMART" id="SM00387">
    <property type="entry name" value="HATPase_c"/>
    <property type="match status" value="1"/>
</dbReference>
<evidence type="ECO:0000259" key="12">
    <source>
        <dbReference type="PROSITE" id="PS50109"/>
    </source>
</evidence>
<feature type="domain" description="HAMP" evidence="13">
    <location>
        <begin position="200"/>
        <end position="252"/>
    </location>
</feature>
<evidence type="ECO:0000313" key="15">
    <source>
        <dbReference type="Proteomes" id="UP000193309"/>
    </source>
</evidence>
<feature type="domain" description="Histidine kinase" evidence="12">
    <location>
        <begin position="260"/>
        <end position="466"/>
    </location>
</feature>
<dbReference type="Gene3D" id="3.30.565.10">
    <property type="entry name" value="Histidine kinase-like ATPase, C-terminal domain"/>
    <property type="match status" value="1"/>
</dbReference>
<dbReference type="Pfam" id="PF00672">
    <property type="entry name" value="HAMP"/>
    <property type="match status" value="1"/>
</dbReference>
<sequence>MSPSHSLRWRIMFWITAVVVVALTSVIVITRAVMLGQVADAANQAVEQEIEEFRHFAAEGTDPETADPFASPARLVEVYLSRQIPDTRESHLGLINGRLLQMDTSALSGDFPAPLSPQEPLLTEILDSAEPAGITRDAERGPTHWGRMAVDYGTGEVAQFAVAYFTAQDRAEVHQQIRTLAALGLGGLAASVLIGWLIAGQIIAPLRRLQSVAGSISNSDLTRRVPVGGRDEITELATTFNAMLDRLERAYAEQRQFVDDAGHELRTPITVVRGQLELLETSPPEERARSVALATAELDRMARMVNDLLTLAVADSGEFVRPELVDVAELTIDIEDKARTLDERVSLVELAEGTVLLDDQRVTEAVLELVGNALRYSDGPVELGSTFVGDVWRIWVRDSGPGVPEEERAGLFSRFHRGDAATARTGGAGLGLAIVHAIGQAHGGRAFVESEVGVGSVFGLEVPTVKENDQ</sequence>
<proteinExistence type="predicted"/>
<dbReference type="PROSITE" id="PS50109">
    <property type="entry name" value="HIS_KIN"/>
    <property type="match status" value="1"/>
</dbReference>
<keyword evidence="9" id="KW-0902">Two-component regulatory system</keyword>
<dbReference type="PROSITE" id="PS50885">
    <property type="entry name" value="HAMP"/>
    <property type="match status" value="1"/>
</dbReference>
<dbReference type="InterPro" id="IPR003660">
    <property type="entry name" value="HAMP_dom"/>
</dbReference>
<keyword evidence="8 11" id="KW-1133">Transmembrane helix</keyword>
<dbReference type="PANTHER" id="PTHR45436:SF5">
    <property type="entry name" value="SENSOR HISTIDINE KINASE TRCS"/>
    <property type="match status" value="1"/>
</dbReference>
<dbReference type="Proteomes" id="UP000193309">
    <property type="component" value="Unassembled WGS sequence"/>
</dbReference>
<comment type="catalytic activity">
    <reaction evidence="1">
        <text>ATP + protein L-histidine = ADP + protein N-phospho-L-histidine.</text>
        <dbReference type="EC" id="2.7.13.3"/>
    </reaction>
</comment>
<dbReference type="InterPro" id="IPR050428">
    <property type="entry name" value="TCS_sensor_his_kinase"/>
</dbReference>
<dbReference type="AlphaFoldDB" id="A0A1X7HXF7"/>
<protein>
    <recommendedName>
        <fullName evidence="3">histidine kinase</fullName>
        <ecNumber evidence="3">2.7.13.3</ecNumber>
    </recommendedName>
</protein>
<dbReference type="CDD" id="cd00082">
    <property type="entry name" value="HisKA"/>
    <property type="match status" value="1"/>
</dbReference>
<evidence type="ECO:0000256" key="9">
    <source>
        <dbReference type="ARBA" id="ARBA00023012"/>
    </source>
</evidence>
<dbReference type="SMART" id="SM00304">
    <property type="entry name" value="HAMP"/>
    <property type="match status" value="1"/>
</dbReference>
<name>A0A1X7HXF7_9CORY</name>
<dbReference type="Gene3D" id="6.10.340.10">
    <property type="match status" value="1"/>
</dbReference>
<dbReference type="InterPro" id="IPR005467">
    <property type="entry name" value="His_kinase_dom"/>
</dbReference>